<feature type="transmembrane region" description="Helical" evidence="6">
    <location>
        <begin position="12"/>
        <end position="31"/>
    </location>
</feature>
<dbReference type="InterPro" id="IPR013525">
    <property type="entry name" value="ABC2_TM"/>
</dbReference>
<evidence type="ECO:0000313" key="8">
    <source>
        <dbReference type="EMBL" id="KAL3668484.1"/>
    </source>
</evidence>
<protein>
    <recommendedName>
        <fullName evidence="7">ABC-2 type transporter transmembrane domain-containing protein</fullName>
    </recommendedName>
</protein>
<dbReference type="EMBL" id="JBIMZQ010000011">
    <property type="protein sequence ID" value="KAL3668484.1"/>
    <property type="molecule type" value="Genomic_DNA"/>
</dbReference>
<evidence type="ECO:0000256" key="4">
    <source>
        <dbReference type="ARBA" id="ARBA00022989"/>
    </source>
</evidence>
<keyword evidence="2" id="KW-0813">Transport</keyword>
<feature type="domain" description="ABC-2 type transporter transmembrane" evidence="7">
    <location>
        <begin position="3"/>
        <end position="170"/>
    </location>
</feature>
<name>A0ABD3FS80_9STRA</name>
<feature type="transmembrane region" description="Helical" evidence="6">
    <location>
        <begin position="152"/>
        <end position="175"/>
    </location>
</feature>
<evidence type="ECO:0000256" key="3">
    <source>
        <dbReference type="ARBA" id="ARBA00022692"/>
    </source>
</evidence>
<comment type="subcellular location">
    <subcellularLocation>
        <location evidence="1">Membrane</location>
        <topology evidence="1">Multi-pass membrane protein</topology>
    </subcellularLocation>
</comment>
<evidence type="ECO:0000256" key="5">
    <source>
        <dbReference type="ARBA" id="ARBA00023136"/>
    </source>
</evidence>
<proteinExistence type="predicted"/>
<feature type="transmembrane region" description="Helical" evidence="6">
    <location>
        <begin position="118"/>
        <end position="140"/>
    </location>
</feature>
<accession>A0ABD3FS80</accession>
<evidence type="ECO:0000313" key="9">
    <source>
        <dbReference type="Proteomes" id="UP001632037"/>
    </source>
</evidence>
<feature type="transmembrane region" description="Helical" evidence="6">
    <location>
        <begin position="82"/>
        <end position="106"/>
    </location>
</feature>
<evidence type="ECO:0000256" key="2">
    <source>
        <dbReference type="ARBA" id="ARBA00022448"/>
    </source>
</evidence>
<keyword evidence="9" id="KW-1185">Reference proteome</keyword>
<reference evidence="8 9" key="1">
    <citation type="submission" date="2024-09" db="EMBL/GenBank/DDBJ databases">
        <title>Genome sequencing and assembly of Phytophthora oleae, isolate VK10A, causative agent of rot of olive drupes.</title>
        <authorList>
            <person name="Conti Taguali S."/>
            <person name="Riolo M."/>
            <person name="La Spada F."/>
            <person name="Cacciola S.O."/>
            <person name="Dionisio G."/>
        </authorList>
    </citation>
    <scope>NUCLEOTIDE SEQUENCE [LARGE SCALE GENOMIC DNA]</scope>
    <source>
        <strain evidence="8 9">VK10A</strain>
    </source>
</reference>
<organism evidence="8 9">
    <name type="scientific">Phytophthora oleae</name>
    <dbReference type="NCBI Taxonomy" id="2107226"/>
    <lineage>
        <taxon>Eukaryota</taxon>
        <taxon>Sar</taxon>
        <taxon>Stramenopiles</taxon>
        <taxon>Oomycota</taxon>
        <taxon>Peronosporomycetes</taxon>
        <taxon>Peronosporales</taxon>
        <taxon>Peronosporaceae</taxon>
        <taxon>Phytophthora</taxon>
    </lineage>
</organism>
<feature type="transmembrane region" description="Helical" evidence="6">
    <location>
        <begin position="37"/>
        <end position="62"/>
    </location>
</feature>
<dbReference type="Proteomes" id="UP001632037">
    <property type="component" value="Unassembled WGS sequence"/>
</dbReference>
<keyword evidence="4 6" id="KW-1133">Transmembrane helix</keyword>
<evidence type="ECO:0000256" key="1">
    <source>
        <dbReference type="ARBA" id="ARBA00004141"/>
    </source>
</evidence>
<dbReference type="Pfam" id="PF01061">
    <property type="entry name" value="ABC2_membrane"/>
    <property type="match status" value="1"/>
</dbReference>
<dbReference type="AlphaFoldDB" id="A0ABD3FS80"/>
<comment type="caution">
    <text evidence="8">The sequence shown here is derived from an EMBL/GenBank/DDBJ whole genome shotgun (WGS) entry which is preliminary data.</text>
</comment>
<feature type="transmembrane region" description="Helical" evidence="6">
    <location>
        <begin position="222"/>
        <end position="244"/>
    </location>
</feature>
<evidence type="ECO:0000256" key="6">
    <source>
        <dbReference type="SAM" id="Phobius"/>
    </source>
</evidence>
<dbReference type="PANTHER" id="PTHR19241">
    <property type="entry name" value="ATP-BINDING CASSETTE TRANSPORTER"/>
    <property type="match status" value="1"/>
</dbReference>
<keyword evidence="3 6" id="KW-0812">Transmembrane</keyword>
<keyword evidence="5 6" id="KW-0472">Membrane</keyword>
<sequence>MITYRNVPFVIGRLLMVIIMGLLYCSIFYQFDATQISVVMGVMFATVMFLSLGQGSQIPVYIASRDIFYKQRRANFFRTGSYILATTVSQIPLAFAETVIFGSIVYWVCGFAAQVELFVIFLIVLFVANLAMGMWFFFLAGVCPNDNVVMPVGMVSILCFIIFAGFVISPIAWALKALAVNEYRSSKYDVCVYEAVDYCSKYGLKMGEYYLNLFDFATEKEWVAYGIVYLLAIYCFFMFLSYLAMEYVRYESPETVDVFVKPVDENDSYFLTETPKANRKSDVIVDLPVARERNFVPVTVAFQDLHYWVPDPHNPKEELERTGLFASNIRVISSMGFAFGCLTSKISRSYGIARSTMRFKGYYEYSSHFTTLGSSPNH</sequence>
<evidence type="ECO:0000259" key="7">
    <source>
        <dbReference type="Pfam" id="PF01061"/>
    </source>
</evidence>
<dbReference type="GO" id="GO:0016020">
    <property type="term" value="C:membrane"/>
    <property type="evidence" value="ECO:0007669"/>
    <property type="project" value="UniProtKB-SubCell"/>
</dbReference>
<gene>
    <name evidence="8" type="ORF">V7S43_006567</name>
</gene>